<dbReference type="InterPro" id="IPR038765">
    <property type="entry name" value="Papain-like_cys_pep_sf"/>
</dbReference>
<organism evidence="3 4">
    <name type="scientific">Parascaris equorum</name>
    <name type="common">Equine roundworm</name>
    <dbReference type="NCBI Taxonomy" id="6256"/>
    <lineage>
        <taxon>Eukaryota</taxon>
        <taxon>Metazoa</taxon>
        <taxon>Ecdysozoa</taxon>
        <taxon>Nematoda</taxon>
        <taxon>Chromadorea</taxon>
        <taxon>Rhabditida</taxon>
        <taxon>Spirurina</taxon>
        <taxon>Ascaridomorpha</taxon>
        <taxon>Ascaridoidea</taxon>
        <taxon>Ascarididae</taxon>
        <taxon>Parascaris</taxon>
    </lineage>
</organism>
<evidence type="ECO:0000313" key="4">
    <source>
        <dbReference type="WBParaSite" id="PEQ_0001443101-mRNA-1"/>
    </source>
</evidence>
<dbReference type="GO" id="GO:0004198">
    <property type="term" value="F:calcium-dependent cysteine-type endopeptidase activity"/>
    <property type="evidence" value="ECO:0007669"/>
    <property type="project" value="InterPro"/>
</dbReference>
<sequence length="100" mass="11138">MIGKKLLKTLKTVSKIKLFDSEANRRRLTKTEDLQEAEKNNPTAEGGSTAEALEDFTGGLIEHYDLGECPKDALLALMIRAFQMGSMFGCSIDVSRYCYL</sequence>
<dbReference type="AlphaFoldDB" id="A0A914S6A4"/>
<dbReference type="WBParaSite" id="PEQ_0001443101-mRNA-1">
    <property type="protein sequence ID" value="PEQ_0001443101-mRNA-1"/>
    <property type="gene ID" value="PEQ_0001443101"/>
</dbReference>
<dbReference type="Pfam" id="PF00648">
    <property type="entry name" value="Peptidase_C2"/>
    <property type="match status" value="1"/>
</dbReference>
<dbReference type="SUPFAM" id="SSF54001">
    <property type="entry name" value="Cysteine proteinases"/>
    <property type="match status" value="1"/>
</dbReference>
<feature type="compositionally biased region" description="Basic and acidic residues" evidence="1">
    <location>
        <begin position="29"/>
        <end position="39"/>
    </location>
</feature>
<reference evidence="4" key="1">
    <citation type="submission" date="2022-11" db="UniProtKB">
        <authorList>
            <consortium name="WormBaseParasite"/>
        </authorList>
    </citation>
    <scope>IDENTIFICATION</scope>
</reference>
<name>A0A914S6A4_PAREQ</name>
<accession>A0A914S6A4</accession>
<keyword evidence="3" id="KW-1185">Reference proteome</keyword>
<evidence type="ECO:0000313" key="3">
    <source>
        <dbReference type="Proteomes" id="UP000887564"/>
    </source>
</evidence>
<proteinExistence type="predicted"/>
<dbReference type="GO" id="GO:0006508">
    <property type="term" value="P:proteolysis"/>
    <property type="evidence" value="ECO:0007669"/>
    <property type="project" value="InterPro"/>
</dbReference>
<feature type="domain" description="Calpain catalytic" evidence="2">
    <location>
        <begin position="44"/>
        <end position="95"/>
    </location>
</feature>
<protein>
    <submittedName>
        <fullName evidence="4">Calpain catalytic domain-containing protein</fullName>
    </submittedName>
</protein>
<feature type="region of interest" description="Disordered" evidence="1">
    <location>
        <begin position="29"/>
        <end position="50"/>
    </location>
</feature>
<dbReference type="InterPro" id="IPR001300">
    <property type="entry name" value="Peptidase_C2_calpain_cat"/>
</dbReference>
<evidence type="ECO:0000256" key="1">
    <source>
        <dbReference type="SAM" id="MobiDB-lite"/>
    </source>
</evidence>
<dbReference type="Proteomes" id="UP000887564">
    <property type="component" value="Unplaced"/>
</dbReference>
<evidence type="ECO:0000259" key="2">
    <source>
        <dbReference type="Pfam" id="PF00648"/>
    </source>
</evidence>